<dbReference type="InterPro" id="IPR011993">
    <property type="entry name" value="PH-like_dom_sf"/>
</dbReference>
<dbReference type="EMBL" id="KB201847">
    <property type="protein sequence ID" value="ESO94335.1"/>
    <property type="molecule type" value="Genomic_DNA"/>
</dbReference>
<dbReference type="Proteomes" id="UP000030746">
    <property type="component" value="Unassembled WGS sequence"/>
</dbReference>
<dbReference type="Gene3D" id="1.20.1160.20">
    <property type="match status" value="1"/>
</dbReference>
<accession>V4AGS8</accession>
<protein>
    <recommendedName>
        <fullName evidence="3">Cerebral cavernous malformations 2 harmonin-homology domain-containing protein</fullName>
    </recommendedName>
</protein>
<sequence length="383" mass="43116">MYERRPTRGSGSDSQVTDYNIVKTQQLIDGHVEKYCHFAGVVKDINPHIDITNRTDVLRLIDMGKQHGHIIYHNVSERLSVFSLSVNNIKIIPVRNEELPIFLRISMQEIAAICYIKDDAQHILAIKYGSTILCHLAVLYVDSKHIAEEICSLVDVCFQLIYMEAAIDIIDTSNPGDSSRSNSTGSANPPFISPSFRPISQNDVNQNPSRPSSIRRHGRRVPSDPSTRGSDTGSIFQELLHDYMVKLHQKLNSEELRQFASYLPQLTKSKNEFEEFCEKIYDLYGPNRIYLLAEMSPFIPQDNYPHFEEFLRSKGLPLPDSGTISSAHSNPALSAPFSDSGLGSGNESLEHIMQIMSHVHTLDASNDVDYSPDKFMPGPDYNS</sequence>
<evidence type="ECO:0000313" key="5">
    <source>
        <dbReference type="Proteomes" id="UP000030746"/>
    </source>
</evidence>
<evidence type="ECO:0000256" key="1">
    <source>
        <dbReference type="ARBA" id="ARBA00010822"/>
    </source>
</evidence>
<dbReference type="PANTHER" id="PTHR21642:SF6">
    <property type="entry name" value="CEREBRAL CAVERNOUS MALFORMATIONS 2 HARMONIN-HOMOLOGY DOMAIN-CONTAINING PROTEIN"/>
    <property type="match status" value="1"/>
</dbReference>
<dbReference type="Pfam" id="PF16545">
    <property type="entry name" value="CCM2_C"/>
    <property type="match status" value="1"/>
</dbReference>
<dbReference type="OrthoDB" id="5828470at2759"/>
<dbReference type="PANTHER" id="PTHR21642">
    <property type="entry name" value="CEREBRAL CAVERNOUS MALFORMATIONS PROTEIN 2 HOMOLOG"/>
    <property type="match status" value="1"/>
</dbReference>
<dbReference type="HOGENOM" id="CLU_722176_0_0_1"/>
<evidence type="ECO:0000256" key="2">
    <source>
        <dbReference type="SAM" id="MobiDB-lite"/>
    </source>
</evidence>
<evidence type="ECO:0000259" key="3">
    <source>
        <dbReference type="Pfam" id="PF16545"/>
    </source>
</evidence>
<dbReference type="OMA" id="IEDYMTV"/>
<organism evidence="4 5">
    <name type="scientific">Lottia gigantea</name>
    <name type="common">Giant owl limpet</name>
    <dbReference type="NCBI Taxonomy" id="225164"/>
    <lineage>
        <taxon>Eukaryota</taxon>
        <taxon>Metazoa</taxon>
        <taxon>Spiralia</taxon>
        <taxon>Lophotrochozoa</taxon>
        <taxon>Mollusca</taxon>
        <taxon>Gastropoda</taxon>
        <taxon>Patellogastropoda</taxon>
        <taxon>Lottioidea</taxon>
        <taxon>Lottiidae</taxon>
        <taxon>Lottia</taxon>
    </lineage>
</organism>
<dbReference type="InterPro" id="IPR032375">
    <property type="entry name" value="CCM2_C"/>
</dbReference>
<dbReference type="Gene3D" id="2.30.29.30">
    <property type="entry name" value="Pleckstrin-homology domain (PH domain)/Phosphotyrosine-binding domain (PTB)"/>
    <property type="match status" value="1"/>
</dbReference>
<evidence type="ECO:0000313" key="4">
    <source>
        <dbReference type="EMBL" id="ESO94335.1"/>
    </source>
</evidence>
<proteinExistence type="inferred from homology"/>
<dbReference type="GeneID" id="20231662"/>
<dbReference type="RefSeq" id="XP_009055175.1">
    <property type="nucleotide sequence ID" value="XM_009056927.1"/>
</dbReference>
<feature type="region of interest" description="Disordered" evidence="2">
    <location>
        <begin position="195"/>
        <end position="232"/>
    </location>
</feature>
<dbReference type="CTD" id="20231662"/>
<feature type="compositionally biased region" description="Polar residues" evidence="2">
    <location>
        <begin position="201"/>
        <end position="212"/>
    </location>
</feature>
<dbReference type="STRING" id="225164.V4AGS8"/>
<dbReference type="AlphaFoldDB" id="V4AGS8"/>
<name>V4AGS8_LOTGI</name>
<keyword evidence="5" id="KW-1185">Reference proteome</keyword>
<gene>
    <name evidence="4" type="ORF">LOTGIDRAFT_118823</name>
</gene>
<reference evidence="4 5" key="1">
    <citation type="journal article" date="2013" name="Nature">
        <title>Insights into bilaterian evolution from three spiralian genomes.</title>
        <authorList>
            <person name="Simakov O."/>
            <person name="Marletaz F."/>
            <person name="Cho S.J."/>
            <person name="Edsinger-Gonzales E."/>
            <person name="Havlak P."/>
            <person name="Hellsten U."/>
            <person name="Kuo D.H."/>
            <person name="Larsson T."/>
            <person name="Lv J."/>
            <person name="Arendt D."/>
            <person name="Savage R."/>
            <person name="Osoegawa K."/>
            <person name="de Jong P."/>
            <person name="Grimwood J."/>
            <person name="Chapman J.A."/>
            <person name="Shapiro H."/>
            <person name="Aerts A."/>
            <person name="Otillar R.P."/>
            <person name="Terry A.Y."/>
            <person name="Boore J.L."/>
            <person name="Grigoriev I.V."/>
            <person name="Lindberg D.R."/>
            <person name="Seaver E.C."/>
            <person name="Weisblat D.A."/>
            <person name="Putnam N.H."/>
            <person name="Rokhsar D.S."/>
        </authorList>
    </citation>
    <scope>NUCLEOTIDE SEQUENCE [LARGE SCALE GENOMIC DNA]</scope>
</reference>
<dbReference type="InterPro" id="IPR026159">
    <property type="entry name" value="Malcavernin"/>
</dbReference>
<comment type="similarity">
    <text evidence="1">Belongs to the CCM2 family.</text>
</comment>
<feature type="domain" description="Cerebral cavernous malformations 2 harmonin-homology" evidence="3">
    <location>
        <begin position="230"/>
        <end position="316"/>
    </location>
</feature>
<dbReference type="KEGG" id="lgi:LOTGIDRAFT_118823"/>